<protein>
    <recommendedName>
        <fullName evidence="6">FAD-binding domain-containing protein</fullName>
    </recommendedName>
</protein>
<dbReference type="PRINTS" id="PR00420">
    <property type="entry name" value="RNGMNOXGNASE"/>
</dbReference>
<evidence type="ECO:0000256" key="1">
    <source>
        <dbReference type="ARBA" id="ARBA00001974"/>
    </source>
</evidence>
<evidence type="ECO:0000256" key="3">
    <source>
        <dbReference type="ARBA" id="ARBA00022827"/>
    </source>
</evidence>
<keyword evidence="4" id="KW-0560">Oxidoreductase</keyword>
<evidence type="ECO:0000256" key="2">
    <source>
        <dbReference type="ARBA" id="ARBA00022630"/>
    </source>
</evidence>
<keyword evidence="8" id="KW-1185">Reference proteome</keyword>
<proteinExistence type="predicted"/>
<keyword evidence="5" id="KW-0503">Monooxygenase</keyword>
<evidence type="ECO:0000313" key="8">
    <source>
        <dbReference type="Proteomes" id="UP001175261"/>
    </source>
</evidence>
<dbReference type="SUPFAM" id="SSF51905">
    <property type="entry name" value="FAD/NAD(P)-binding domain"/>
    <property type="match status" value="1"/>
</dbReference>
<dbReference type="Proteomes" id="UP001175261">
    <property type="component" value="Unassembled WGS sequence"/>
</dbReference>
<dbReference type="InterPro" id="IPR036188">
    <property type="entry name" value="FAD/NAD-bd_sf"/>
</dbReference>
<evidence type="ECO:0000259" key="6">
    <source>
        <dbReference type="Pfam" id="PF01494"/>
    </source>
</evidence>
<name>A0AA39GMD5_SARSR</name>
<accession>A0AA39GMD5</accession>
<evidence type="ECO:0000256" key="5">
    <source>
        <dbReference type="ARBA" id="ARBA00023033"/>
    </source>
</evidence>
<comment type="caution">
    <text evidence="7">The sequence shown here is derived from an EMBL/GenBank/DDBJ whole genome shotgun (WGS) entry which is preliminary data.</text>
</comment>
<dbReference type="GO" id="GO:0071949">
    <property type="term" value="F:FAD binding"/>
    <property type="evidence" value="ECO:0007669"/>
    <property type="project" value="InterPro"/>
</dbReference>
<comment type="cofactor">
    <cofactor evidence="1">
        <name>FAD</name>
        <dbReference type="ChEBI" id="CHEBI:57692"/>
    </cofactor>
</comment>
<dbReference type="Gene3D" id="3.50.50.60">
    <property type="entry name" value="FAD/NAD(P)-binding domain"/>
    <property type="match status" value="1"/>
</dbReference>
<reference evidence="7" key="1">
    <citation type="submission" date="2022-10" db="EMBL/GenBank/DDBJ databases">
        <title>Determination and structural analysis of whole genome sequence of Sarocladium strictum F4-1.</title>
        <authorList>
            <person name="Hu L."/>
            <person name="Jiang Y."/>
        </authorList>
    </citation>
    <scope>NUCLEOTIDE SEQUENCE</scope>
    <source>
        <strain evidence="7">F4-1</strain>
    </source>
</reference>
<sequence length="429" mass="47574">MTSIGDKPIIVIGAGLVGLTLAQGLKKAGFNFQVFDRDPSLDARPAGWGITVHWSLPSLQACLPKELYDLIPSIQVDPDAGERAHDFYRFLDLETGENKCAMPSGHHYRLNRARLRQLLSTDIPIQWGRKFESVELKADGVVVHFADGSYVEGSMLLGVDGKNSKIKRQLLGEEKSRLNELPVVLAGCTLRLPPKQMQPFRDVHPVIWQGCHPRSGYFVFFSMLSTPSTNGSGKTDAPYYEAQFNLSWVVEKNGPAPNAPAEQLAKIKEAACASTGMFPALKEAILAIPEDTHTQKLVLEDWPTQAWPLSDGRITLLGDAAHTMTMYRGEAANHGMYDAAAFVHQLNLWRKGIKSRQDAFRDFQTEVVERTHEAVLLSRFACLECHDLDNLRDDSKVFQVSGFNARVKEEREVFDLSPDPASSVVATSA</sequence>
<dbReference type="GO" id="GO:0004497">
    <property type="term" value="F:monooxygenase activity"/>
    <property type="evidence" value="ECO:0007669"/>
    <property type="project" value="UniProtKB-KW"/>
</dbReference>
<dbReference type="InterPro" id="IPR002938">
    <property type="entry name" value="FAD-bd"/>
</dbReference>
<dbReference type="PANTHER" id="PTHR47178">
    <property type="entry name" value="MONOOXYGENASE, FAD-BINDING"/>
    <property type="match status" value="1"/>
</dbReference>
<feature type="domain" description="FAD-binding" evidence="6">
    <location>
        <begin position="291"/>
        <end position="352"/>
    </location>
</feature>
<dbReference type="Pfam" id="PF13450">
    <property type="entry name" value="NAD_binding_8"/>
    <property type="match status" value="1"/>
</dbReference>
<dbReference type="EMBL" id="JAPDFR010000002">
    <property type="protein sequence ID" value="KAK0389293.1"/>
    <property type="molecule type" value="Genomic_DNA"/>
</dbReference>
<dbReference type="AlphaFoldDB" id="A0AA39GMD5"/>
<organism evidence="7 8">
    <name type="scientific">Sarocladium strictum</name>
    <name type="common">Black bundle disease fungus</name>
    <name type="synonym">Acremonium strictum</name>
    <dbReference type="NCBI Taxonomy" id="5046"/>
    <lineage>
        <taxon>Eukaryota</taxon>
        <taxon>Fungi</taxon>
        <taxon>Dikarya</taxon>
        <taxon>Ascomycota</taxon>
        <taxon>Pezizomycotina</taxon>
        <taxon>Sordariomycetes</taxon>
        <taxon>Hypocreomycetidae</taxon>
        <taxon>Hypocreales</taxon>
        <taxon>Sarocladiaceae</taxon>
        <taxon>Sarocladium</taxon>
    </lineage>
</organism>
<dbReference type="Pfam" id="PF01494">
    <property type="entry name" value="FAD_binding_3"/>
    <property type="match status" value="1"/>
</dbReference>
<keyword evidence="3" id="KW-0274">FAD</keyword>
<dbReference type="PANTHER" id="PTHR47178:SF1">
    <property type="entry name" value="FAD-BINDING DOMAIN-CONTAINING PROTEIN-RELATED"/>
    <property type="match status" value="1"/>
</dbReference>
<keyword evidence="2" id="KW-0285">Flavoprotein</keyword>
<evidence type="ECO:0000313" key="7">
    <source>
        <dbReference type="EMBL" id="KAK0389293.1"/>
    </source>
</evidence>
<gene>
    <name evidence="7" type="ORF">NLU13_2868</name>
</gene>
<evidence type="ECO:0000256" key="4">
    <source>
        <dbReference type="ARBA" id="ARBA00023002"/>
    </source>
</evidence>